<comment type="subcellular location">
    <subcellularLocation>
        <location evidence="1">Nucleus</location>
    </subcellularLocation>
</comment>
<sequence length="429" mass="46500">MSFTFGTSFQGSTSTSAPTGAFNFGTSTSTAPSSGSNSFQFGSNPPAAVPTSAPTSTPFSFGSTTPQSNTNSNNAFGSGQSGFSFGTQLAAPSATSTAGFTFGGTSNEASKSQGTSFQFGSAPSLSSTSTTASTPAFTFNSGTTSTLKPSIFGQPSPSTPFAGSFSGFGAQSNSNSAILSNASNAPIVVNADPAVSQLNIIKAAYQDNSQSRFKFLMYNTIDPIQRHMYIRPPFISERLWNQAEMDNPDPIHLVPAPIIGFQDLLKRIKAQQDHAGKYNQHITDLTTQVELMEKKSRATEGKLDNCRRQHVTLFHKLLKVMKDLEFLQNLGKPLQQEEAELHVALQKLQAVLDAPAQYKARVEEILALRHLHKQHTKMTESSTSISLSPEDLKRVYQFLDKQRQGLEHLTAILNDGFADLKIMKDMWRR</sequence>
<dbReference type="PANTHER" id="PTHR13000">
    <property type="entry name" value="NUCLEOPORIN P54"/>
    <property type="match status" value="1"/>
</dbReference>
<protein>
    <recommendedName>
        <fullName evidence="5">Nucleoporin Nup54 alpha-helical domain-containing protein</fullName>
    </recommendedName>
</protein>
<reference evidence="6 7" key="1">
    <citation type="submission" date="2012-05" db="EMBL/GenBank/DDBJ databases">
        <title>Recombination and specialization in a pathogen metapopulation.</title>
        <authorList>
            <person name="Gardiner A."/>
            <person name="Kemen E."/>
            <person name="Schultz-Larsen T."/>
            <person name="MacLean D."/>
            <person name="Van Oosterhout C."/>
            <person name="Jones J.D.G."/>
        </authorList>
    </citation>
    <scope>NUCLEOTIDE SEQUENCE [LARGE SCALE GENOMIC DNA]</scope>
    <source>
        <strain evidence="6 7">Ac Nc2</strain>
    </source>
</reference>
<evidence type="ECO:0000256" key="3">
    <source>
        <dbReference type="ARBA" id="ARBA00023242"/>
    </source>
</evidence>
<evidence type="ECO:0000256" key="2">
    <source>
        <dbReference type="ARBA" id="ARBA00022448"/>
    </source>
</evidence>
<dbReference type="AlphaFoldDB" id="A0A024GQR5"/>
<dbReference type="InterPro" id="IPR024864">
    <property type="entry name" value="Nup54/Nup57/Nup44"/>
</dbReference>
<keyword evidence="3" id="KW-0539">Nucleus</keyword>
<dbReference type="GO" id="GO:0017056">
    <property type="term" value="F:structural constituent of nuclear pore"/>
    <property type="evidence" value="ECO:0007669"/>
    <property type="project" value="TreeGrafter"/>
</dbReference>
<evidence type="ECO:0000259" key="5">
    <source>
        <dbReference type="Pfam" id="PF13874"/>
    </source>
</evidence>
<dbReference type="Gene3D" id="1.20.5.490">
    <property type="entry name" value="Single helix bin"/>
    <property type="match status" value="1"/>
</dbReference>
<evidence type="ECO:0000313" key="7">
    <source>
        <dbReference type="Proteomes" id="UP000053237"/>
    </source>
</evidence>
<dbReference type="EMBL" id="CAIX01000242">
    <property type="protein sequence ID" value="CCI48703.1"/>
    <property type="molecule type" value="Genomic_DNA"/>
</dbReference>
<dbReference type="STRING" id="65357.A0A024GQR5"/>
<dbReference type="GO" id="GO:0006999">
    <property type="term" value="P:nuclear pore organization"/>
    <property type="evidence" value="ECO:0007669"/>
    <property type="project" value="TreeGrafter"/>
</dbReference>
<dbReference type="GO" id="GO:0044613">
    <property type="term" value="C:nuclear pore central transport channel"/>
    <property type="evidence" value="ECO:0007669"/>
    <property type="project" value="TreeGrafter"/>
</dbReference>
<organism evidence="6 7">
    <name type="scientific">Albugo candida</name>
    <dbReference type="NCBI Taxonomy" id="65357"/>
    <lineage>
        <taxon>Eukaryota</taxon>
        <taxon>Sar</taxon>
        <taxon>Stramenopiles</taxon>
        <taxon>Oomycota</taxon>
        <taxon>Peronosporomycetes</taxon>
        <taxon>Albuginales</taxon>
        <taxon>Albuginaceae</taxon>
        <taxon>Albugo</taxon>
    </lineage>
</organism>
<keyword evidence="2" id="KW-0813">Transport</keyword>
<evidence type="ECO:0000256" key="4">
    <source>
        <dbReference type="SAM" id="MobiDB-lite"/>
    </source>
</evidence>
<accession>A0A024GQR5</accession>
<feature type="region of interest" description="Disordered" evidence="4">
    <location>
        <begin position="1"/>
        <end position="20"/>
    </location>
</feature>
<dbReference type="GO" id="GO:0006607">
    <property type="term" value="P:NLS-bearing protein import into nucleus"/>
    <property type="evidence" value="ECO:0007669"/>
    <property type="project" value="TreeGrafter"/>
</dbReference>
<feature type="domain" description="Nucleoporin Nup54 alpha-helical" evidence="5">
    <location>
        <begin position="231"/>
        <end position="367"/>
    </location>
</feature>
<comment type="caution">
    <text evidence="6">The sequence shown here is derived from an EMBL/GenBank/DDBJ whole genome shotgun (WGS) entry which is preliminary data.</text>
</comment>
<dbReference type="PANTHER" id="PTHR13000:SF0">
    <property type="entry name" value="NUCLEOPORIN P54"/>
    <property type="match status" value="1"/>
</dbReference>
<keyword evidence="7" id="KW-1185">Reference proteome</keyword>
<evidence type="ECO:0000313" key="6">
    <source>
        <dbReference type="EMBL" id="CCI48703.1"/>
    </source>
</evidence>
<name>A0A024GQR5_9STRA</name>
<dbReference type="InterPro" id="IPR025712">
    <property type="entry name" value="Nup54_alpha-helical_dom"/>
</dbReference>
<proteinExistence type="predicted"/>
<evidence type="ECO:0000256" key="1">
    <source>
        <dbReference type="ARBA" id="ARBA00004123"/>
    </source>
</evidence>
<dbReference type="Proteomes" id="UP000053237">
    <property type="component" value="Unassembled WGS sequence"/>
</dbReference>
<feature type="region of interest" description="Disordered" evidence="4">
    <location>
        <begin position="33"/>
        <end position="77"/>
    </location>
</feature>
<dbReference type="GO" id="GO:0036228">
    <property type="term" value="P:protein localization to nuclear inner membrane"/>
    <property type="evidence" value="ECO:0007669"/>
    <property type="project" value="TreeGrafter"/>
</dbReference>
<gene>
    <name evidence="6" type="ORF">BN9_098910</name>
</gene>
<feature type="compositionally biased region" description="Low complexity" evidence="4">
    <location>
        <begin position="1"/>
        <end position="16"/>
    </location>
</feature>
<dbReference type="OrthoDB" id="6162375at2759"/>
<dbReference type="Pfam" id="PF13874">
    <property type="entry name" value="Nup54"/>
    <property type="match status" value="1"/>
</dbReference>
<dbReference type="InParanoid" id="A0A024GQR5"/>